<organism evidence="1">
    <name type="scientific">Arundo donax</name>
    <name type="common">Giant reed</name>
    <name type="synonym">Donax arundinaceus</name>
    <dbReference type="NCBI Taxonomy" id="35708"/>
    <lineage>
        <taxon>Eukaryota</taxon>
        <taxon>Viridiplantae</taxon>
        <taxon>Streptophyta</taxon>
        <taxon>Embryophyta</taxon>
        <taxon>Tracheophyta</taxon>
        <taxon>Spermatophyta</taxon>
        <taxon>Magnoliopsida</taxon>
        <taxon>Liliopsida</taxon>
        <taxon>Poales</taxon>
        <taxon>Poaceae</taxon>
        <taxon>PACMAD clade</taxon>
        <taxon>Arundinoideae</taxon>
        <taxon>Arundineae</taxon>
        <taxon>Arundo</taxon>
    </lineage>
</organism>
<evidence type="ECO:0000313" key="1">
    <source>
        <dbReference type="EMBL" id="JAE05939.1"/>
    </source>
</evidence>
<name>A0A0A9F402_ARUDO</name>
<reference evidence="1" key="1">
    <citation type="submission" date="2014-09" db="EMBL/GenBank/DDBJ databases">
        <authorList>
            <person name="Magalhaes I.L.F."/>
            <person name="Oliveira U."/>
            <person name="Santos F.R."/>
            <person name="Vidigal T.H.D.A."/>
            <person name="Brescovit A.D."/>
            <person name="Santos A.J."/>
        </authorList>
    </citation>
    <scope>NUCLEOTIDE SEQUENCE</scope>
    <source>
        <tissue evidence="1">Shoot tissue taken approximately 20 cm above the soil surface</tissue>
    </source>
</reference>
<reference evidence="1" key="2">
    <citation type="journal article" date="2015" name="Data Brief">
        <title>Shoot transcriptome of the giant reed, Arundo donax.</title>
        <authorList>
            <person name="Barrero R.A."/>
            <person name="Guerrero F.D."/>
            <person name="Moolhuijzen P."/>
            <person name="Goolsby J.A."/>
            <person name="Tidwell J."/>
            <person name="Bellgard S.E."/>
            <person name="Bellgard M.I."/>
        </authorList>
    </citation>
    <scope>NUCLEOTIDE SEQUENCE</scope>
    <source>
        <tissue evidence="1">Shoot tissue taken approximately 20 cm above the soil surface</tissue>
    </source>
</reference>
<dbReference type="EMBL" id="GBRH01191957">
    <property type="protein sequence ID" value="JAE05939.1"/>
    <property type="molecule type" value="Transcribed_RNA"/>
</dbReference>
<accession>A0A0A9F402</accession>
<proteinExistence type="predicted"/>
<protein>
    <submittedName>
        <fullName evidence="1">Uncharacterized protein</fullName>
    </submittedName>
</protein>
<sequence length="56" mass="6314">MTYTYPAGSLLHSRSTPHRAFAIVESCPAESYHHLQALLMLFSSHIPPSDQIVQYL</sequence>
<dbReference type="AlphaFoldDB" id="A0A0A9F402"/>